<feature type="signal peptide" evidence="1">
    <location>
        <begin position="1"/>
        <end position="21"/>
    </location>
</feature>
<dbReference type="InterPro" id="IPR058329">
    <property type="entry name" value="Arp1_N"/>
</dbReference>
<evidence type="ECO:0000259" key="3">
    <source>
        <dbReference type="Pfam" id="PF26053"/>
    </source>
</evidence>
<reference evidence="4 5" key="1">
    <citation type="journal article" date="2020" name="Microbiol. Resour. Announc.">
        <title>Draft Genome Sequence of a Cladosporium Species Isolated from the Mesophotic Ascidian Didemnum maculosum.</title>
        <authorList>
            <person name="Gioti A."/>
            <person name="Siaperas R."/>
            <person name="Nikolaivits E."/>
            <person name="Le Goff G."/>
            <person name="Ouazzani J."/>
            <person name="Kotoulas G."/>
            <person name="Topakas E."/>
        </authorList>
    </citation>
    <scope>NUCLEOTIDE SEQUENCE [LARGE SCALE GENOMIC DNA]</scope>
    <source>
        <strain evidence="4 5">TM138-S3</strain>
    </source>
</reference>
<dbReference type="GeneID" id="96006939"/>
<gene>
    <name evidence="4" type="ORF">WHR41_05496</name>
</gene>
<evidence type="ECO:0000256" key="1">
    <source>
        <dbReference type="SAM" id="SignalP"/>
    </source>
</evidence>
<dbReference type="Pfam" id="PF26053">
    <property type="entry name" value="DUF8016"/>
    <property type="match status" value="1"/>
</dbReference>
<dbReference type="EMBL" id="JAAQHG020000015">
    <property type="protein sequence ID" value="KAL1586352.1"/>
    <property type="molecule type" value="Genomic_DNA"/>
</dbReference>
<evidence type="ECO:0008006" key="6">
    <source>
        <dbReference type="Google" id="ProtNLM"/>
    </source>
</evidence>
<organism evidence="4 5">
    <name type="scientific">Cladosporium halotolerans</name>
    <dbReference type="NCBI Taxonomy" id="1052096"/>
    <lineage>
        <taxon>Eukaryota</taxon>
        <taxon>Fungi</taxon>
        <taxon>Dikarya</taxon>
        <taxon>Ascomycota</taxon>
        <taxon>Pezizomycotina</taxon>
        <taxon>Dothideomycetes</taxon>
        <taxon>Dothideomycetidae</taxon>
        <taxon>Cladosporiales</taxon>
        <taxon>Cladosporiaceae</taxon>
        <taxon>Cladosporium</taxon>
    </lineage>
</organism>
<accession>A0AB34KQH8</accession>
<dbReference type="Proteomes" id="UP000803884">
    <property type="component" value="Unassembled WGS sequence"/>
</dbReference>
<dbReference type="Gene3D" id="3.90.1300.10">
    <property type="entry name" value="Amidase signature (AS) domain"/>
    <property type="match status" value="1"/>
</dbReference>
<dbReference type="SUPFAM" id="SSF75304">
    <property type="entry name" value="Amidase signature (AS) enzymes"/>
    <property type="match status" value="1"/>
</dbReference>
<keyword evidence="1" id="KW-0732">Signal</keyword>
<dbReference type="RefSeq" id="XP_069229457.1">
    <property type="nucleotide sequence ID" value="XM_069374101.1"/>
</dbReference>
<dbReference type="PANTHER" id="PTHR46310:SF7">
    <property type="entry name" value="AMIDASE 1"/>
    <property type="match status" value="1"/>
</dbReference>
<dbReference type="InterPro" id="IPR023631">
    <property type="entry name" value="Amidase_dom"/>
</dbReference>
<protein>
    <recommendedName>
        <fullName evidence="6">Amidase domain-containing protein</fullName>
    </recommendedName>
</protein>
<feature type="domain" description="Amidase" evidence="2">
    <location>
        <begin position="201"/>
        <end position="364"/>
    </location>
</feature>
<name>A0AB34KQH8_9PEZI</name>
<dbReference type="PANTHER" id="PTHR46310">
    <property type="entry name" value="AMIDASE 1"/>
    <property type="match status" value="1"/>
</dbReference>
<feature type="chain" id="PRO_5044235493" description="Amidase domain-containing protein" evidence="1">
    <location>
        <begin position="22"/>
        <end position="643"/>
    </location>
</feature>
<evidence type="ECO:0000313" key="4">
    <source>
        <dbReference type="EMBL" id="KAL1586352.1"/>
    </source>
</evidence>
<keyword evidence="5" id="KW-1185">Reference proteome</keyword>
<dbReference type="AlphaFoldDB" id="A0AB34KQH8"/>
<feature type="domain" description="Scytalone dehydratase-like protein Arp1 N-terminal" evidence="3">
    <location>
        <begin position="43"/>
        <end position="161"/>
    </location>
</feature>
<dbReference type="Pfam" id="PF01425">
    <property type="entry name" value="Amidase"/>
    <property type="match status" value="1"/>
</dbReference>
<sequence>MPSLFSSAAAVACCILVPTFASSLSSTGQTVVLDGVSFYVPAESVATLDASSLPRKVKAADLTPLTIISTENFGYSAEDFGAAVSNFTSTDDVFSAGFLESVFVQYVGQQSYGRRGFSPKLSNAENVTSVWSSAVTGNNSIPNGPYFVSSTGDVYEAWRLYSDFTGAFSETLFPAADGTFSILPANLPGQSLAVAVPSRLYYTKTADKPLAGVRLGIKDIFDIKGIRTSNGNRAWYRLYPPADETAVVVQRLIDAGAVICGKMKTSHFANGEVPTADWVDYHSPFNPRGDGYQDPSSSSSGPGAGAGAYDWLDLTLGSDTGDSIRAPSNVQGVYGNRPSHNLVELTGAMPLAPELDTAGFLTRDPLLWADAAEVLYQGNISFPSTHPNRILASGFPTEASAPGDELLINFLDQVTAFLAANTTTIDLPSAWSAAQPSNVTASLDAYLNLTYPVIIAQQQIKNVRDPFYADYAAANDGRKPFVNPSPLARWAFGESFPPTQLAEENRKRKVFSDWFSSEVLAPNDETCSDGFLFYVGSKADTKYRNLYRGAPKPPTGWTDAMMSTFGGGPDFVVPIGDATYFSNITQHEEKLPVTVDIMAAPGCDGLIYDLVRDLVGAGILKSSVAGRSNVGGGEVLLRRDAEY</sequence>
<comment type="caution">
    <text evidence="4">The sequence shown here is derived from an EMBL/GenBank/DDBJ whole genome shotgun (WGS) entry which is preliminary data.</text>
</comment>
<evidence type="ECO:0000313" key="5">
    <source>
        <dbReference type="Proteomes" id="UP000803884"/>
    </source>
</evidence>
<proteinExistence type="predicted"/>
<evidence type="ECO:0000259" key="2">
    <source>
        <dbReference type="Pfam" id="PF01425"/>
    </source>
</evidence>
<dbReference type="InterPro" id="IPR036928">
    <property type="entry name" value="AS_sf"/>
</dbReference>